<proteinExistence type="predicted"/>
<dbReference type="STRING" id="1217970.SAMN05444002_3153"/>
<evidence type="ECO:0000256" key="1">
    <source>
        <dbReference type="SAM" id="MobiDB-lite"/>
    </source>
</evidence>
<protein>
    <submittedName>
        <fullName evidence="2">Uncharacterized protein</fullName>
    </submittedName>
</protein>
<sequence length="136" mass="14469">MLAVLAGTAPALALEVEGRYRASPEADCEAGDGAEGFLRIEDGVFHGLSGTCKMLNPVNVRDMNAQLFDMECEGANPNFQWTERALFMEGAEGGLILAWNGYAFRYERCPEPSETAEAEPVAAEVAPGGEAQPAAD</sequence>
<accession>A0A1N6H7V7</accession>
<name>A0A1N6H7V7_9RHOB</name>
<feature type="region of interest" description="Disordered" evidence="1">
    <location>
        <begin position="113"/>
        <end position="136"/>
    </location>
</feature>
<keyword evidence="3" id="KW-1185">Reference proteome</keyword>
<evidence type="ECO:0000313" key="3">
    <source>
        <dbReference type="Proteomes" id="UP000184932"/>
    </source>
</evidence>
<organism evidence="2 3">
    <name type="scientific">Vannielia litorea</name>
    <dbReference type="NCBI Taxonomy" id="1217970"/>
    <lineage>
        <taxon>Bacteria</taxon>
        <taxon>Pseudomonadati</taxon>
        <taxon>Pseudomonadota</taxon>
        <taxon>Alphaproteobacteria</taxon>
        <taxon>Rhodobacterales</taxon>
        <taxon>Paracoccaceae</taxon>
        <taxon>Vannielia</taxon>
    </lineage>
</organism>
<dbReference type="AlphaFoldDB" id="A0A1N6H7V7"/>
<dbReference type="EMBL" id="FSRL01000001">
    <property type="protein sequence ID" value="SIO15846.1"/>
    <property type="molecule type" value="Genomic_DNA"/>
</dbReference>
<dbReference type="Proteomes" id="UP000184932">
    <property type="component" value="Unassembled WGS sequence"/>
</dbReference>
<evidence type="ECO:0000313" key="2">
    <source>
        <dbReference type="EMBL" id="SIO15846.1"/>
    </source>
</evidence>
<reference evidence="3" key="1">
    <citation type="submission" date="2016-11" db="EMBL/GenBank/DDBJ databases">
        <authorList>
            <person name="Varghese N."/>
            <person name="Submissions S."/>
        </authorList>
    </citation>
    <scope>NUCLEOTIDE SEQUENCE [LARGE SCALE GENOMIC DNA]</scope>
    <source>
        <strain evidence="3">DSM 29440</strain>
    </source>
</reference>
<gene>
    <name evidence="2" type="ORF">SAMN05444002_3153</name>
</gene>